<name>A0A6S6U191_9BACT</name>
<evidence type="ECO:0000313" key="1">
    <source>
        <dbReference type="EMBL" id="CAA6822563.1"/>
    </source>
</evidence>
<dbReference type="PANTHER" id="PTHR35810">
    <property type="entry name" value="CYTOPLASMIC PROTEIN-RELATED"/>
    <property type="match status" value="1"/>
</dbReference>
<organism evidence="1">
    <name type="scientific">uncultured Sulfurovum sp</name>
    <dbReference type="NCBI Taxonomy" id="269237"/>
    <lineage>
        <taxon>Bacteria</taxon>
        <taxon>Pseudomonadati</taxon>
        <taxon>Campylobacterota</taxon>
        <taxon>Epsilonproteobacteria</taxon>
        <taxon>Campylobacterales</taxon>
        <taxon>Sulfurovaceae</taxon>
        <taxon>Sulfurovum</taxon>
        <taxon>environmental samples</taxon>
    </lineage>
</organism>
<keyword evidence="1" id="KW-0238">DNA-binding</keyword>
<dbReference type="AlphaFoldDB" id="A0A6S6U191"/>
<dbReference type="EMBL" id="CACVAR010000337">
    <property type="protein sequence ID" value="CAA6822563.1"/>
    <property type="molecule type" value="Genomic_DNA"/>
</dbReference>
<dbReference type="Pfam" id="PF13310">
    <property type="entry name" value="Virulence_RhuM"/>
    <property type="match status" value="1"/>
</dbReference>
<dbReference type="GO" id="GO:0003677">
    <property type="term" value="F:DNA binding"/>
    <property type="evidence" value="ECO:0007669"/>
    <property type="project" value="UniProtKB-KW"/>
</dbReference>
<dbReference type="PANTHER" id="PTHR35810:SF1">
    <property type="entry name" value="CYTOPLASMIC PROTEIN"/>
    <property type="match status" value="1"/>
</dbReference>
<gene>
    <name evidence="1" type="ORF">HELGO_WM22705</name>
</gene>
<protein>
    <submittedName>
        <fullName evidence="1">DNA-binding protein in cluster with Type I restriction-modification system</fullName>
    </submittedName>
</protein>
<proteinExistence type="predicted"/>
<dbReference type="InterPro" id="IPR011204">
    <property type="entry name" value="Virulence_RhuM-like"/>
</dbReference>
<sequence length="284" mass="32877">MNEIIYDNGEIELKVSIQKETIWLAQKQIVEVFDSSKANISEHIKAIYAGKELVKNATVRKFRTVQKEGNREVTRELEHYSLDMIISVGYRVNSLKATKFRQWATSVLKSYITDGYAINSEKITNQRFVELENKVGLLKLKVENINSQIEDKSIKPSQGIFYDGQTFDAYIFVADLIKSAKISIKLIDNYIDETVLTLLSKNQNIQVTLYTKSIPKQLQLDIDKYNSQYNKIIIKKFNSSHDRFLIIDEKEVYHIGASLKDLGKKWFGFSKMDSESFEMMGRLK</sequence>
<reference evidence="1" key="1">
    <citation type="submission" date="2020-01" db="EMBL/GenBank/DDBJ databases">
        <authorList>
            <person name="Meier V. D."/>
            <person name="Meier V D."/>
        </authorList>
    </citation>
    <scope>NUCLEOTIDE SEQUENCE</scope>
    <source>
        <strain evidence="1">HLG_WM_MAG_03</strain>
    </source>
</reference>
<accession>A0A6S6U191</accession>